<dbReference type="Pfam" id="PF25980">
    <property type="entry name" value="NERD_plant"/>
    <property type="match status" value="1"/>
</dbReference>
<gene>
    <name evidence="6" type="ORF">CFOL_v3_27917</name>
</gene>
<accession>A0A1Q3CWN4</accession>
<evidence type="ECO:0000256" key="4">
    <source>
        <dbReference type="SAM" id="Coils"/>
    </source>
</evidence>
<reference evidence="7" key="1">
    <citation type="submission" date="2016-04" db="EMBL/GenBank/DDBJ databases">
        <title>Cephalotus genome sequencing.</title>
        <authorList>
            <person name="Fukushima K."/>
            <person name="Hasebe M."/>
            <person name="Fang X."/>
        </authorList>
    </citation>
    <scope>NUCLEOTIDE SEQUENCE [LARGE SCALE GENOMIC DNA]</scope>
    <source>
        <strain evidence="7">cv. St1</strain>
    </source>
</reference>
<dbReference type="PANTHER" id="PTHR46851:SF22">
    <property type="entry name" value="ZINC ION BINDING _ DNA BINDING PROTEIN"/>
    <property type="match status" value="1"/>
</dbReference>
<dbReference type="PANTHER" id="PTHR46851">
    <property type="entry name" value="OS01G0884500 PROTEIN"/>
    <property type="match status" value="1"/>
</dbReference>
<proteinExistence type="predicted"/>
<dbReference type="Gene3D" id="3.90.70.200">
    <property type="entry name" value="Plus-3 domain"/>
    <property type="match status" value="1"/>
</dbReference>
<feature type="coiled-coil region" evidence="4">
    <location>
        <begin position="409"/>
        <end position="436"/>
    </location>
</feature>
<dbReference type="InterPro" id="IPR013083">
    <property type="entry name" value="Znf_RING/FYVE/PHD"/>
</dbReference>
<dbReference type="EMBL" id="BDDD01003225">
    <property type="protein sequence ID" value="GAV84473.1"/>
    <property type="molecule type" value="Genomic_DNA"/>
</dbReference>
<dbReference type="PROSITE" id="PS51360">
    <property type="entry name" value="PLUS3"/>
    <property type="match status" value="1"/>
</dbReference>
<dbReference type="Gene3D" id="3.30.40.10">
    <property type="entry name" value="Zinc/RING finger domain, C3HC4 (zinc finger)"/>
    <property type="match status" value="1"/>
</dbReference>
<dbReference type="STRING" id="3775.A0A1Q3CWN4"/>
<evidence type="ECO:0000256" key="2">
    <source>
        <dbReference type="ARBA" id="ARBA00022771"/>
    </source>
</evidence>
<dbReference type="AlphaFoldDB" id="A0A1Q3CWN4"/>
<comment type="caution">
    <text evidence="6">The sequence shown here is derived from an EMBL/GenBank/DDBJ whole genome shotgun (WGS) entry which is preliminary data.</text>
</comment>
<dbReference type="InterPro" id="IPR004343">
    <property type="entry name" value="Plus-3_dom"/>
</dbReference>
<dbReference type="InterPro" id="IPR001965">
    <property type="entry name" value="Znf_PHD"/>
</dbReference>
<keyword evidence="4" id="KW-0175">Coiled coil</keyword>
<dbReference type="InterPro" id="IPR045894">
    <property type="entry name" value="At5g08430-like"/>
</dbReference>
<keyword evidence="7" id="KW-1185">Reference proteome</keyword>
<dbReference type="SUPFAM" id="SSF159042">
    <property type="entry name" value="Plus3-like"/>
    <property type="match status" value="1"/>
</dbReference>
<dbReference type="GO" id="GO:0003677">
    <property type="term" value="F:DNA binding"/>
    <property type="evidence" value="ECO:0007669"/>
    <property type="project" value="InterPro"/>
</dbReference>
<dbReference type="CDD" id="cd15568">
    <property type="entry name" value="PHD5_NSD"/>
    <property type="match status" value="1"/>
</dbReference>
<evidence type="ECO:0000256" key="3">
    <source>
        <dbReference type="ARBA" id="ARBA00022833"/>
    </source>
</evidence>
<dbReference type="InterPro" id="IPR058668">
    <property type="entry name" value="NERD_dom"/>
</dbReference>
<keyword evidence="3" id="KW-0862">Zinc</keyword>
<dbReference type="Pfam" id="PF03126">
    <property type="entry name" value="Plus-3"/>
    <property type="match status" value="1"/>
</dbReference>
<dbReference type="InterPro" id="IPR055198">
    <property type="entry name" value="NSD_PHD"/>
</dbReference>
<dbReference type="SMART" id="SM00249">
    <property type="entry name" value="PHD"/>
    <property type="match status" value="1"/>
</dbReference>
<organism evidence="6 7">
    <name type="scientific">Cephalotus follicularis</name>
    <name type="common">Albany pitcher plant</name>
    <dbReference type="NCBI Taxonomy" id="3775"/>
    <lineage>
        <taxon>Eukaryota</taxon>
        <taxon>Viridiplantae</taxon>
        <taxon>Streptophyta</taxon>
        <taxon>Embryophyta</taxon>
        <taxon>Tracheophyta</taxon>
        <taxon>Spermatophyta</taxon>
        <taxon>Magnoliopsida</taxon>
        <taxon>eudicotyledons</taxon>
        <taxon>Gunneridae</taxon>
        <taxon>Pentapetalae</taxon>
        <taxon>rosids</taxon>
        <taxon>fabids</taxon>
        <taxon>Oxalidales</taxon>
        <taxon>Cephalotaceae</taxon>
        <taxon>Cephalotus</taxon>
    </lineage>
</organism>
<keyword evidence="1" id="KW-0479">Metal-binding</keyword>
<keyword evidence="2" id="KW-0863">Zinc-finger</keyword>
<dbReference type="InParanoid" id="A0A1Q3CWN4"/>
<dbReference type="Proteomes" id="UP000187406">
    <property type="component" value="Unassembled WGS sequence"/>
</dbReference>
<evidence type="ECO:0000256" key="1">
    <source>
        <dbReference type="ARBA" id="ARBA00022723"/>
    </source>
</evidence>
<sequence>MKNNKSKQRIVVDVDEYKDTEDWCFECKDGGNLLVCDHEGCEKVYHPNCVGKKSATVKKRGQWICRRHSCFDCSKLPGYYCFCCCFAACENCITTIKFAPIKGTIGLCDECSEIAQLVERNALFDSDGDVMNFDDRNTYECRFKEYLEIMMDKEGFSFEDINTVLNVLKKGKKQKSFSDALKSVKINDYDELIILDPDVDNGVEDNPKDVGFANDDNDDNDSGLEYERIMPVPKKQRAMNSGRDTLDKKLDYGVHESCFASIVIDNIKLVYLRKGLLEKLVKQSEHLEDKVLGCFVKVKRDREDCSHRSSHQLLQVTGVKNVSTDETNSEILLQVSNMLTDICIRMLSDDDISEDEIVDLQQKVKEGLIKRPTVVELEQKALRLHEDVTKHWIERELVRLQKLIDFVNEKGWRRELDEYLDKLELLKKESEQQRLLQQLPDVTADVEVECNNGLRQHRGRRV</sequence>
<name>A0A1Q3CWN4_CEPFO</name>
<dbReference type="InterPro" id="IPR011011">
    <property type="entry name" value="Znf_FYVE_PHD"/>
</dbReference>
<protein>
    <submittedName>
        <fullName evidence="6">Plus-3 domain-containing protein</fullName>
    </submittedName>
</protein>
<evidence type="ECO:0000313" key="7">
    <source>
        <dbReference type="Proteomes" id="UP000187406"/>
    </source>
</evidence>
<dbReference type="GO" id="GO:0008270">
    <property type="term" value="F:zinc ion binding"/>
    <property type="evidence" value="ECO:0007669"/>
    <property type="project" value="UniProtKB-KW"/>
</dbReference>
<evidence type="ECO:0000259" key="5">
    <source>
        <dbReference type="PROSITE" id="PS51360"/>
    </source>
</evidence>
<dbReference type="Pfam" id="PF22908">
    <property type="entry name" value="PHD_NSD"/>
    <property type="match status" value="1"/>
</dbReference>
<dbReference type="SUPFAM" id="SSF57903">
    <property type="entry name" value="FYVE/PHD zinc finger"/>
    <property type="match status" value="1"/>
</dbReference>
<evidence type="ECO:0000313" key="6">
    <source>
        <dbReference type="EMBL" id="GAV84473.1"/>
    </source>
</evidence>
<dbReference type="SMART" id="SM00719">
    <property type="entry name" value="Plus3"/>
    <property type="match status" value="1"/>
</dbReference>
<feature type="domain" description="Plus3" evidence="5">
    <location>
        <begin position="261"/>
        <end position="389"/>
    </location>
</feature>
<dbReference type="InterPro" id="IPR036128">
    <property type="entry name" value="Plus3-like_sf"/>
</dbReference>
<dbReference type="OrthoDB" id="1870062at2759"/>